<gene>
    <name evidence="1" type="ORF">EDM21_21880</name>
</gene>
<reference evidence="1 2" key="1">
    <citation type="journal article" date="2019" name="Microorganisms">
        <title>Paenibacillus lutrae sp. nov., A Chitinolytic Species Isolated from A River Otter in Castril Natural Park, Granada, Spain.</title>
        <authorList>
            <person name="Rodriguez M."/>
            <person name="Reina J.C."/>
            <person name="Bejar V."/>
            <person name="Llamas I."/>
        </authorList>
    </citation>
    <scope>NUCLEOTIDE SEQUENCE [LARGE SCALE GENOMIC DNA]</scope>
    <source>
        <strain evidence="1 2">N10</strain>
    </source>
</reference>
<dbReference type="AlphaFoldDB" id="A0A7X3FMD8"/>
<protein>
    <submittedName>
        <fullName evidence="1">Uncharacterized protein</fullName>
    </submittedName>
</protein>
<keyword evidence="2" id="KW-1185">Reference proteome</keyword>
<dbReference type="EMBL" id="RHLK01000018">
    <property type="protein sequence ID" value="MVP02134.1"/>
    <property type="molecule type" value="Genomic_DNA"/>
</dbReference>
<dbReference type="RefSeq" id="WP_157338562.1">
    <property type="nucleotide sequence ID" value="NZ_RHLK01000018.1"/>
</dbReference>
<organism evidence="1 2">
    <name type="scientific">Paenibacillus lutrae</name>
    <dbReference type="NCBI Taxonomy" id="2078573"/>
    <lineage>
        <taxon>Bacteria</taxon>
        <taxon>Bacillati</taxon>
        <taxon>Bacillota</taxon>
        <taxon>Bacilli</taxon>
        <taxon>Bacillales</taxon>
        <taxon>Paenibacillaceae</taxon>
        <taxon>Paenibacillus</taxon>
    </lineage>
</organism>
<accession>A0A7X3FMD8</accession>
<comment type="caution">
    <text evidence="1">The sequence shown here is derived from an EMBL/GenBank/DDBJ whole genome shotgun (WGS) entry which is preliminary data.</text>
</comment>
<dbReference type="Proteomes" id="UP000490800">
    <property type="component" value="Unassembled WGS sequence"/>
</dbReference>
<evidence type="ECO:0000313" key="2">
    <source>
        <dbReference type="Proteomes" id="UP000490800"/>
    </source>
</evidence>
<name>A0A7X3FMD8_9BACL</name>
<sequence length="478" mass="54544">MQINLNEQAYQGIAKLLRDIQIGKAPKHVQRIAEDNLKQLRDLRGGQPVSNGITLKAEDSLRLATVLDKVANQDISRLTSREAGNVLRHLENHRVHESPNWEMKELKEIGWDEIHADVIKIGMNEMDVQAIDKVLGDLAEGKEDENTKSISNMASTLFKNYHANGNDANHVMKMSPELFKSVTRILDHKGPVTDELRQQSSSLLKEMGIEKILHKRDRETSDIVEKLIKYLAEMLVKLKEFVIGQDRQHPELQQPAKEQNAAYNQYHSRLLESVGQEVENRLTPNLKAQVNELQADPEPENNIAYMNQFKEQLGEYQLSPSAIENFAKGATTAYVMDEEMSFGEKRNLIGATSRGSFELVQEIQKERIADSSKQSLKDVLFKEIGDKIPGKFPSDQELNSTVSDFRIKGDTLWYKNEHDFKAIKLYDGPYTPEERDSTMQRALYDEDKLEKQGAKDEIQRFVKAESKVIERSELSIAD</sequence>
<evidence type="ECO:0000313" key="1">
    <source>
        <dbReference type="EMBL" id="MVP02134.1"/>
    </source>
</evidence>
<proteinExistence type="predicted"/>